<keyword evidence="2" id="KW-0170">Cobalt</keyword>
<dbReference type="InterPro" id="IPR050554">
    <property type="entry name" value="Met_Synthase/Corrinoid"/>
</dbReference>
<dbReference type="PANTHER" id="PTHR45833:SF1">
    <property type="entry name" value="METHIONINE SYNTHASE"/>
    <property type="match status" value="1"/>
</dbReference>
<dbReference type="GO" id="GO:0050667">
    <property type="term" value="P:homocysteine metabolic process"/>
    <property type="evidence" value="ECO:0007669"/>
    <property type="project" value="TreeGrafter"/>
</dbReference>
<evidence type="ECO:0000313" key="6">
    <source>
        <dbReference type="Proteomes" id="UP000062160"/>
    </source>
</evidence>
<dbReference type="InterPro" id="IPR036724">
    <property type="entry name" value="Cobalamin-bd_sf"/>
</dbReference>
<dbReference type="Pfam" id="PF02607">
    <property type="entry name" value="B12-binding_2"/>
    <property type="match status" value="1"/>
</dbReference>
<dbReference type="Pfam" id="PF02310">
    <property type="entry name" value="B12-binding"/>
    <property type="match status" value="1"/>
</dbReference>
<dbReference type="SUPFAM" id="SSF52242">
    <property type="entry name" value="Cobalamin (vitamin B12)-binding domain"/>
    <property type="match status" value="1"/>
</dbReference>
<dbReference type="SUPFAM" id="SSF47644">
    <property type="entry name" value="Methionine synthase domain"/>
    <property type="match status" value="1"/>
</dbReference>
<dbReference type="GO" id="GO:0008705">
    <property type="term" value="F:methionine synthase activity"/>
    <property type="evidence" value="ECO:0007669"/>
    <property type="project" value="TreeGrafter"/>
</dbReference>
<feature type="domain" description="B12-binding N-terminal" evidence="4">
    <location>
        <begin position="1"/>
        <end position="85"/>
    </location>
</feature>
<dbReference type="PANTHER" id="PTHR45833">
    <property type="entry name" value="METHIONINE SYNTHASE"/>
    <property type="match status" value="1"/>
</dbReference>
<keyword evidence="6" id="KW-1185">Reference proteome</keyword>
<organism evidence="5">
    <name type="scientific">Tepidanaerobacter syntrophicus</name>
    <dbReference type="NCBI Taxonomy" id="224999"/>
    <lineage>
        <taxon>Bacteria</taxon>
        <taxon>Bacillati</taxon>
        <taxon>Bacillota</taxon>
        <taxon>Clostridia</taxon>
        <taxon>Thermosediminibacterales</taxon>
        <taxon>Tepidanaerobacteraceae</taxon>
        <taxon>Tepidanaerobacter</taxon>
    </lineage>
</organism>
<accession>A0A0U9HG37</accession>
<sequence length="228" mass="25598">MEEQIIKAVEDLDEEKVIKLANEALINGMEPFHLLNLIKEGMDRVGKLYESKQYFIADLIMAGLIFKEVLKLDKMMAQFQNSDNRKVGRILVGTVKGDLHDIGKDIFKGMMEASQFDVIDLGVDVSKEAFVQGVQKYDPDIIGLSGVLNFTIESMKETVAALEKAGLRENRLIILGGSHLTKEACEYIGADYYTNDASLGVEYCRKWIETKYNMRSIDDGATNLSSNR</sequence>
<evidence type="ECO:0000256" key="2">
    <source>
        <dbReference type="ARBA" id="ARBA00023285"/>
    </source>
</evidence>
<dbReference type="GO" id="GO:0046872">
    <property type="term" value="F:metal ion binding"/>
    <property type="evidence" value="ECO:0007669"/>
    <property type="project" value="UniProtKB-KW"/>
</dbReference>
<dbReference type="RefSeq" id="WP_059033281.1">
    <property type="nucleotide sequence ID" value="NZ_BSDN01000013.1"/>
</dbReference>
<dbReference type="GO" id="GO:0046653">
    <property type="term" value="P:tetrahydrofolate metabolic process"/>
    <property type="evidence" value="ECO:0007669"/>
    <property type="project" value="TreeGrafter"/>
</dbReference>
<dbReference type="GO" id="GO:0005829">
    <property type="term" value="C:cytosol"/>
    <property type="evidence" value="ECO:0007669"/>
    <property type="project" value="TreeGrafter"/>
</dbReference>
<proteinExistence type="predicted"/>
<reference evidence="5" key="1">
    <citation type="journal article" date="2016" name="Genome Announc.">
        <title>Draft Genome Sequence of the Syntrophic Lactate-Degrading Bacterium Tepidanaerobacter syntrophicus JLT.</title>
        <authorList>
            <person name="Matsuura N."/>
            <person name="Ohashi A."/>
            <person name="Tourlousse D.M."/>
            <person name="Sekiguchi Y."/>
        </authorList>
    </citation>
    <scope>NUCLEOTIDE SEQUENCE [LARGE SCALE GENOMIC DNA]</scope>
    <source>
        <strain evidence="5">JL</strain>
    </source>
</reference>
<dbReference type="Gene3D" id="1.10.1240.10">
    <property type="entry name" value="Methionine synthase domain"/>
    <property type="match status" value="1"/>
</dbReference>
<dbReference type="OrthoDB" id="9783599at2"/>
<feature type="domain" description="B12-binding" evidence="3">
    <location>
        <begin position="87"/>
        <end position="218"/>
    </location>
</feature>
<name>A0A0U9HG37_9FIRM</name>
<keyword evidence="1" id="KW-0479">Metal-binding</keyword>
<dbReference type="InterPro" id="IPR006158">
    <property type="entry name" value="Cobalamin-bd"/>
</dbReference>
<dbReference type="STRING" id="224999.GCA_001485475_01800"/>
<dbReference type="AlphaFoldDB" id="A0A0U9HG37"/>
<dbReference type="EMBL" id="DF977003">
    <property type="protein sequence ID" value="GAQ25765.1"/>
    <property type="molecule type" value="Genomic_DNA"/>
</dbReference>
<evidence type="ECO:0000256" key="1">
    <source>
        <dbReference type="ARBA" id="ARBA00022723"/>
    </source>
</evidence>
<protein>
    <submittedName>
        <fullName evidence="5">Methanogenic corrinoid protein MtbC1</fullName>
    </submittedName>
</protein>
<dbReference type="PROSITE" id="PS51332">
    <property type="entry name" value="B12_BINDING"/>
    <property type="match status" value="1"/>
</dbReference>
<dbReference type="Gene3D" id="3.40.50.280">
    <property type="entry name" value="Cobalamin-binding domain"/>
    <property type="match status" value="1"/>
</dbReference>
<dbReference type="GO" id="GO:0031419">
    <property type="term" value="F:cobalamin binding"/>
    <property type="evidence" value="ECO:0007669"/>
    <property type="project" value="InterPro"/>
</dbReference>
<evidence type="ECO:0000313" key="5">
    <source>
        <dbReference type="EMBL" id="GAQ25765.1"/>
    </source>
</evidence>
<dbReference type="InterPro" id="IPR003759">
    <property type="entry name" value="Cbl-bd_cap"/>
</dbReference>
<gene>
    <name evidence="5" type="ORF">TSYNT_911</name>
</gene>
<dbReference type="PROSITE" id="PS51337">
    <property type="entry name" value="B12_BINDING_NTER"/>
    <property type="match status" value="1"/>
</dbReference>
<evidence type="ECO:0000259" key="3">
    <source>
        <dbReference type="PROSITE" id="PS51332"/>
    </source>
</evidence>
<evidence type="ECO:0000259" key="4">
    <source>
        <dbReference type="PROSITE" id="PS51337"/>
    </source>
</evidence>
<dbReference type="InterPro" id="IPR036594">
    <property type="entry name" value="Meth_synthase_dom"/>
</dbReference>
<dbReference type="SMART" id="SM01018">
    <property type="entry name" value="B12-binding_2"/>
    <property type="match status" value="1"/>
</dbReference>
<dbReference type="Proteomes" id="UP000062160">
    <property type="component" value="Unassembled WGS sequence"/>
</dbReference>